<evidence type="ECO:0000259" key="14">
    <source>
        <dbReference type="Pfam" id="PF02879"/>
    </source>
</evidence>
<evidence type="ECO:0000256" key="2">
    <source>
        <dbReference type="ARBA" id="ARBA00005164"/>
    </source>
</evidence>
<dbReference type="OrthoDB" id="9806956at2"/>
<evidence type="ECO:0000256" key="5">
    <source>
        <dbReference type="ARBA" id="ARBA00022553"/>
    </source>
</evidence>
<reference evidence="16 17" key="1">
    <citation type="submission" date="2018-03" db="EMBL/GenBank/DDBJ databases">
        <title>Genome sequence of Clostridium thermopalmarium DSM 5974.</title>
        <authorList>
            <person name="Poehlein A."/>
            <person name="Daniel R."/>
        </authorList>
    </citation>
    <scope>NUCLEOTIDE SEQUENCE [LARGE SCALE GENOMIC DNA]</scope>
    <source>
        <strain evidence="16 17">DSM 5974</strain>
    </source>
</reference>
<dbReference type="InterPro" id="IPR005846">
    <property type="entry name" value="A-D-PHexomutase_a/b/a-III"/>
</dbReference>
<evidence type="ECO:0000256" key="6">
    <source>
        <dbReference type="ARBA" id="ARBA00022723"/>
    </source>
</evidence>
<dbReference type="PANTHER" id="PTHR45745">
    <property type="entry name" value="PHOSPHOMANNOMUTASE 45A"/>
    <property type="match status" value="1"/>
</dbReference>
<keyword evidence="7 12" id="KW-0460">Magnesium</keyword>
<dbReference type="GO" id="GO:0008973">
    <property type="term" value="F:phosphopentomutase activity"/>
    <property type="evidence" value="ECO:0007669"/>
    <property type="project" value="TreeGrafter"/>
</dbReference>
<evidence type="ECO:0000256" key="7">
    <source>
        <dbReference type="ARBA" id="ARBA00022842"/>
    </source>
</evidence>
<dbReference type="GO" id="GO:0005975">
    <property type="term" value="P:carbohydrate metabolic process"/>
    <property type="evidence" value="ECO:0007669"/>
    <property type="project" value="InterPro"/>
</dbReference>
<evidence type="ECO:0000259" key="13">
    <source>
        <dbReference type="Pfam" id="PF02878"/>
    </source>
</evidence>
<evidence type="ECO:0000256" key="4">
    <source>
        <dbReference type="ARBA" id="ARBA00010231"/>
    </source>
</evidence>
<proteinExistence type="inferred from homology"/>
<dbReference type="Proteomes" id="UP000239614">
    <property type="component" value="Unassembled WGS sequence"/>
</dbReference>
<keyword evidence="6 12" id="KW-0479">Metal-binding</keyword>
<evidence type="ECO:0000313" key="16">
    <source>
        <dbReference type="EMBL" id="PRR75471.1"/>
    </source>
</evidence>
<name>A0A2T0AXD4_9CLOT</name>
<dbReference type="InterPro" id="IPR016055">
    <property type="entry name" value="A-D-PHexomutase_a/b/a-I/II/III"/>
</dbReference>
<dbReference type="Pfam" id="PF02879">
    <property type="entry name" value="PGM_PMM_II"/>
    <property type="match status" value="1"/>
</dbReference>
<dbReference type="GO" id="GO:0000287">
    <property type="term" value="F:magnesium ion binding"/>
    <property type="evidence" value="ECO:0007669"/>
    <property type="project" value="InterPro"/>
</dbReference>
<comment type="pathway">
    <text evidence="2">Glycolipid metabolism; diglucosyl-diacylglycerol biosynthesis.</text>
</comment>
<comment type="cofactor">
    <cofactor evidence="1">
        <name>Mg(2+)</name>
        <dbReference type="ChEBI" id="CHEBI:18420"/>
    </cofactor>
</comment>
<keyword evidence="5" id="KW-0597">Phosphoprotein</keyword>
<organism evidence="16 17">
    <name type="scientific">Clostridium thermopalmarium DSM 5974</name>
    <dbReference type="NCBI Taxonomy" id="1121340"/>
    <lineage>
        <taxon>Bacteria</taxon>
        <taxon>Bacillati</taxon>
        <taxon>Bacillota</taxon>
        <taxon>Clostridia</taxon>
        <taxon>Eubacteriales</taxon>
        <taxon>Clostridiaceae</taxon>
        <taxon>Clostridium</taxon>
    </lineage>
</organism>
<dbReference type="AlphaFoldDB" id="A0A2T0AXD4"/>
<feature type="domain" description="Alpha-D-phosphohexomutase alpha/beta/alpha" evidence="15">
    <location>
        <begin position="325"/>
        <end position="449"/>
    </location>
</feature>
<dbReference type="PANTHER" id="PTHR45745:SF1">
    <property type="entry name" value="PHOSPHOGLUCOMUTASE 2B-RELATED"/>
    <property type="match status" value="1"/>
</dbReference>
<comment type="caution">
    <text evidence="16">The sequence shown here is derived from an EMBL/GenBank/DDBJ whole genome shotgun (WGS) entry which is preliminary data.</text>
</comment>
<dbReference type="Gene3D" id="3.30.310.50">
    <property type="entry name" value="Alpha-D-phosphohexomutase, C-terminal domain"/>
    <property type="match status" value="1"/>
</dbReference>
<dbReference type="EMBL" id="PVXN01000011">
    <property type="protein sequence ID" value="PRR75471.1"/>
    <property type="molecule type" value="Genomic_DNA"/>
</dbReference>
<evidence type="ECO:0000256" key="9">
    <source>
        <dbReference type="ARBA" id="ARBA00039995"/>
    </source>
</evidence>
<dbReference type="PRINTS" id="PR00509">
    <property type="entry name" value="PGMPMM"/>
</dbReference>
<dbReference type="InterPro" id="IPR005841">
    <property type="entry name" value="Alpha-D-phosphohexomutase_SF"/>
</dbReference>
<dbReference type="Gene3D" id="3.40.120.10">
    <property type="entry name" value="Alpha-D-Glucose-1,6-Bisphosphate, subunit A, domain 3"/>
    <property type="match status" value="3"/>
</dbReference>
<accession>A0A2T0AXD4</accession>
<sequence length="578" mass="65624">MDYLEKYNTWLNSKIIDEKTKEELRNISEEKELEDRFYKDLEFGTGGLRGIIGAGSNRMNVYTVGKATQGLAEYLLNKYYDEDISVSIAYDSRNMSKEFAEFAALTLCANGIKVNLFESLRPTPILSYTVRYLKSKAGIVITASHNPKEYNGYKVYGEDGGQVTDDTAKEILSFINNIDDFSKIKFIDMDEAKKSGLLRIIGEEVDNAYIDKVKNLSIRKDLVKEKAKELKIIYTPLHGTGNIPVRRVLKELGYENVHVVKEQEMPDGNFPTAEYPNPEESKVFNLALKMAEEIEPDIIFGTDPDCDRIGAVVKDNRGEYKVLTGNMMGALLTEYILSSLKEKGSLPKNGVVIKTIVTTDMTAEIAKSFNVEVIDVLTGFKYIGEKIKEFERTGEKSYIFGFEESYGYLAGTFVRDKDAVIASMLICEMALYYKQKGMSLYDGLMNLYDKYGFFKEELVSIKLEGKDGQEKIWKILEHLRHSMKSDLNGTKIVRKLDYKKRIEKNLITLAEYVIDLPESNVLKFILEDDSSFVVRPSGTEPKMKIYLSVKGNSITDAKIKMNTLKESVMEIINNSCNQ</sequence>
<dbReference type="InterPro" id="IPR036900">
    <property type="entry name" value="A-D-PHexomutase_C_sf"/>
</dbReference>
<comment type="pathway">
    <text evidence="3">Lipid metabolism.</text>
</comment>
<dbReference type="Pfam" id="PF02880">
    <property type="entry name" value="PGM_PMM_III"/>
    <property type="match status" value="1"/>
</dbReference>
<keyword evidence="8 16" id="KW-0413">Isomerase</keyword>
<evidence type="ECO:0000256" key="3">
    <source>
        <dbReference type="ARBA" id="ARBA00005189"/>
    </source>
</evidence>
<feature type="domain" description="Alpha-D-phosphohexomutase alpha/beta/alpha" evidence="14">
    <location>
        <begin position="208"/>
        <end position="318"/>
    </location>
</feature>
<dbReference type="SUPFAM" id="SSF55957">
    <property type="entry name" value="Phosphoglucomutase, C-terminal domain"/>
    <property type="match status" value="1"/>
</dbReference>
<dbReference type="PROSITE" id="PS00710">
    <property type="entry name" value="PGM_PMM"/>
    <property type="match status" value="1"/>
</dbReference>
<dbReference type="CDD" id="cd05799">
    <property type="entry name" value="PGM2"/>
    <property type="match status" value="1"/>
</dbReference>
<keyword evidence="17" id="KW-1185">Reference proteome</keyword>
<protein>
    <recommendedName>
        <fullName evidence="9">Phosphoglucomutase</fullName>
    </recommendedName>
    <alternativeName>
        <fullName evidence="11">Alpha-phosphoglucomutase</fullName>
    </alternativeName>
    <alternativeName>
        <fullName evidence="10">Glucose phosphomutase</fullName>
    </alternativeName>
</protein>
<dbReference type="InterPro" id="IPR016066">
    <property type="entry name" value="A-D-PHexomutase_CS"/>
</dbReference>
<dbReference type="RefSeq" id="WP_106024091.1">
    <property type="nucleotide sequence ID" value="NZ_PVXN01000011.1"/>
</dbReference>
<gene>
    <name evidence="16" type="primary">pgcA</name>
    <name evidence="16" type="ORF">CPAL_06600</name>
</gene>
<feature type="domain" description="Alpha-D-phosphohexomutase alpha/beta/alpha" evidence="13">
    <location>
        <begin position="42"/>
        <end position="179"/>
    </location>
</feature>
<comment type="similarity">
    <text evidence="4 12">Belongs to the phosphohexose mutase family.</text>
</comment>
<evidence type="ECO:0000259" key="15">
    <source>
        <dbReference type="Pfam" id="PF02880"/>
    </source>
</evidence>
<evidence type="ECO:0000256" key="1">
    <source>
        <dbReference type="ARBA" id="ARBA00001946"/>
    </source>
</evidence>
<evidence type="ECO:0000256" key="11">
    <source>
        <dbReference type="ARBA" id="ARBA00041467"/>
    </source>
</evidence>
<evidence type="ECO:0000313" key="17">
    <source>
        <dbReference type="Proteomes" id="UP000239614"/>
    </source>
</evidence>
<dbReference type="InterPro" id="IPR005844">
    <property type="entry name" value="A-D-PHexomutase_a/b/a-I"/>
</dbReference>
<dbReference type="InterPro" id="IPR005845">
    <property type="entry name" value="A-D-PHexomutase_a/b/a-II"/>
</dbReference>
<evidence type="ECO:0000256" key="8">
    <source>
        <dbReference type="ARBA" id="ARBA00023235"/>
    </source>
</evidence>
<dbReference type="SUPFAM" id="SSF53738">
    <property type="entry name" value="Phosphoglucomutase, first 3 domains"/>
    <property type="match status" value="3"/>
</dbReference>
<evidence type="ECO:0000256" key="10">
    <source>
        <dbReference type="ARBA" id="ARBA00041398"/>
    </source>
</evidence>
<dbReference type="Pfam" id="PF02878">
    <property type="entry name" value="PGM_PMM_I"/>
    <property type="match status" value="1"/>
</dbReference>
<dbReference type="GO" id="GO:0006166">
    <property type="term" value="P:purine ribonucleoside salvage"/>
    <property type="evidence" value="ECO:0007669"/>
    <property type="project" value="TreeGrafter"/>
</dbReference>
<evidence type="ECO:0000256" key="12">
    <source>
        <dbReference type="RuleBase" id="RU004326"/>
    </source>
</evidence>